<proteinExistence type="predicted"/>
<reference evidence="1" key="1">
    <citation type="submission" date="2020-03" db="EMBL/GenBank/DDBJ databases">
        <title>The deep terrestrial virosphere.</title>
        <authorList>
            <person name="Holmfeldt K."/>
            <person name="Nilsson E."/>
            <person name="Simone D."/>
            <person name="Lopez-Fernandez M."/>
            <person name="Wu X."/>
            <person name="de Brujin I."/>
            <person name="Lundin D."/>
            <person name="Andersson A."/>
            <person name="Bertilsson S."/>
            <person name="Dopson M."/>
        </authorList>
    </citation>
    <scope>NUCLEOTIDE SEQUENCE</scope>
    <source>
        <strain evidence="1">MM415B04822</strain>
    </source>
</reference>
<sequence length="93" mass="11228">MSISERHYDTKLKREVCPDVHKRYWYGNVPTYYPCGFLSDVKMTCDTLQELLEYKLNDDDEPNDEDYAKKFCWDYQNRKFINPSTELKLNKGE</sequence>
<dbReference type="EMBL" id="MT143046">
    <property type="protein sequence ID" value="QJA92195.1"/>
    <property type="molecule type" value="Genomic_DNA"/>
</dbReference>
<dbReference type="AlphaFoldDB" id="A0A6M3LGM5"/>
<gene>
    <name evidence="1" type="ORF">MM415B04822_0004</name>
</gene>
<evidence type="ECO:0000313" key="1">
    <source>
        <dbReference type="EMBL" id="QJA92195.1"/>
    </source>
</evidence>
<name>A0A6M3LGM5_9ZZZZ</name>
<protein>
    <submittedName>
        <fullName evidence="1">Uncharacterized protein</fullName>
    </submittedName>
</protein>
<accession>A0A6M3LGM5</accession>
<organism evidence="1">
    <name type="scientific">viral metagenome</name>
    <dbReference type="NCBI Taxonomy" id="1070528"/>
    <lineage>
        <taxon>unclassified sequences</taxon>
        <taxon>metagenomes</taxon>
        <taxon>organismal metagenomes</taxon>
    </lineage>
</organism>